<evidence type="ECO:0000313" key="1">
    <source>
        <dbReference type="EMBL" id="KAK1718783.1"/>
    </source>
</evidence>
<dbReference type="GeneID" id="85385424"/>
<evidence type="ECO:0000313" key="2">
    <source>
        <dbReference type="Proteomes" id="UP001244207"/>
    </source>
</evidence>
<dbReference type="Proteomes" id="UP001244207">
    <property type="component" value="Unassembled WGS sequence"/>
</dbReference>
<organism evidence="1 2">
    <name type="scientific">Glomerella acutata</name>
    <name type="common">Colletotrichum acutatum</name>
    <dbReference type="NCBI Taxonomy" id="27357"/>
    <lineage>
        <taxon>Eukaryota</taxon>
        <taxon>Fungi</taxon>
        <taxon>Dikarya</taxon>
        <taxon>Ascomycota</taxon>
        <taxon>Pezizomycotina</taxon>
        <taxon>Sordariomycetes</taxon>
        <taxon>Hypocreomycetidae</taxon>
        <taxon>Glomerellales</taxon>
        <taxon>Glomerellaceae</taxon>
        <taxon>Colletotrichum</taxon>
        <taxon>Colletotrichum acutatum species complex</taxon>
    </lineage>
</organism>
<dbReference type="AlphaFoldDB" id="A0AAD8XDZ7"/>
<protein>
    <submittedName>
        <fullName evidence="1">Uncharacterized protein</fullName>
    </submittedName>
</protein>
<reference evidence="1" key="1">
    <citation type="submission" date="2021-12" db="EMBL/GenBank/DDBJ databases">
        <title>Comparative genomics, transcriptomics and evolutionary studies reveal genomic signatures of adaptation to plant cell wall in hemibiotrophic fungi.</title>
        <authorList>
            <consortium name="DOE Joint Genome Institute"/>
            <person name="Baroncelli R."/>
            <person name="Diaz J.F."/>
            <person name="Benocci T."/>
            <person name="Peng M."/>
            <person name="Battaglia E."/>
            <person name="Haridas S."/>
            <person name="Andreopoulos W."/>
            <person name="Labutti K."/>
            <person name="Pangilinan J."/>
            <person name="Floch G.L."/>
            <person name="Makela M.R."/>
            <person name="Henrissat B."/>
            <person name="Grigoriev I.V."/>
            <person name="Crouch J.A."/>
            <person name="De Vries R.P."/>
            <person name="Sukno S.A."/>
            <person name="Thon M.R."/>
        </authorList>
    </citation>
    <scope>NUCLEOTIDE SEQUENCE</scope>
    <source>
        <strain evidence="1">CBS 112980</strain>
    </source>
</reference>
<dbReference type="EMBL" id="JAHMHS010000100">
    <property type="protein sequence ID" value="KAK1718783.1"/>
    <property type="molecule type" value="Genomic_DNA"/>
</dbReference>
<comment type="caution">
    <text evidence="1">The sequence shown here is derived from an EMBL/GenBank/DDBJ whole genome shotgun (WGS) entry which is preliminary data.</text>
</comment>
<proteinExistence type="predicted"/>
<accession>A0AAD8XDZ7</accession>
<dbReference type="RefSeq" id="XP_060361283.1">
    <property type="nucleotide sequence ID" value="XM_060501525.1"/>
</dbReference>
<gene>
    <name evidence="1" type="ORF">BDZ83DRAFT_18150</name>
</gene>
<sequence>MVHSFSCTLRLATLRPALPFLSSLVEGRDICMPSSLAWGRRGATKTMLPFLQIRPKHIVIHPQPSLSSLPKSPHLPFATTVRCRNGPQCFLLHTLPGLTGGHA</sequence>
<keyword evidence="2" id="KW-1185">Reference proteome</keyword>
<name>A0AAD8XDZ7_GLOAC</name>